<accession>A0ABQ0QA54</accession>
<feature type="chain" id="PRO_5046575086" evidence="1">
    <location>
        <begin position="27"/>
        <end position="330"/>
    </location>
</feature>
<dbReference type="Proteomes" id="UP001061070">
    <property type="component" value="Unassembled WGS sequence"/>
</dbReference>
<gene>
    <name evidence="2" type="ORF">AA0228_1100</name>
</gene>
<evidence type="ECO:0000256" key="1">
    <source>
        <dbReference type="SAM" id="SignalP"/>
    </source>
</evidence>
<name>A0ABQ0QA54_9PROT</name>
<proteinExistence type="predicted"/>
<organism evidence="2 3">
    <name type="scientific">Gluconobacter frateurii NRIC 0228</name>
    <dbReference type="NCBI Taxonomy" id="1307946"/>
    <lineage>
        <taxon>Bacteria</taxon>
        <taxon>Pseudomonadati</taxon>
        <taxon>Pseudomonadota</taxon>
        <taxon>Alphaproteobacteria</taxon>
        <taxon>Acetobacterales</taxon>
        <taxon>Acetobacteraceae</taxon>
        <taxon>Gluconobacter</taxon>
    </lineage>
</organism>
<dbReference type="PROSITE" id="PS51257">
    <property type="entry name" value="PROKAR_LIPOPROTEIN"/>
    <property type="match status" value="1"/>
</dbReference>
<protein>
    <submittedName>
        <fullName evidence="2">Uncharacterized protein</fullName>
    </submittedName>
</protein>
<dbReference type="SUPFAM" id="SSF63829">
    <property type="entry name" value="Calcium-dependent phosphotriesterase"/>
    <property type="match status" value="1"/>
</dbReference>
<dbReference type="Gene3D" id="2.120.10.30">
    <property type="entry name" value="TolB, C-terminal domain"/>
    <property type="match status" value="1"/>
</dbReference>
<dbReference type="EMBL" id="BAQW01000004">
    <property type="protein sequence ID" value="GBR10584.1"/>
    <property type="molecule type" value="Genomic_DNA"/>
</dbReference>
<evidence type="ECO:0000313" key="2">
    <source>
        <dbReference type="EMBL" id="GBR10584.1"/>
    </source>
</evidence>
<evidence type="ECO:0000313" key="3">
    <source>
        <dbReference type="Proteomes" id="UP001061070"/>
    </source>
</evidence>
<keyword evidence="3" id="KW-1185">Reference proteome</keyword>
<keyword evidence="1" id="KW-0732">Signal</keyword>
<feature type="signal peptide" evidence="1">
    <location>
        <begin position="1"/>
        <end position="26"/>
    </location>
</feature>
<dbReference type="InterPro" id="IPR011042">
    <property type="entry name" value="6-blade_b-propeller_TolB-like"/>
</dbReference>
<comment type="caution">
    <text evidence="2">The sequence shown here is derived from an EMBL/GenBank/DDBJ whole genome shotgun (WGS) entry which is preliminary data.</text>
</comment>
<reference evidence="2" key="1">
    <citation type="submission" date="2013-04" db="EMBL/GenBank/DDBJ databases">
        <title>The genome sequencing project of 58 acetic acid bacteria.</title>
        <authorList>
            <person name="Okamoto-Kainuma A."/>
            <person name="Ishikawa M."/>
            <person name="Umino S."/>
            <person name="Koizumi Y."/>
            <person name="Shiwa Y."/>
            <person name="Yoshikawa H."/>
            <person name="Matsutani M."/>
            <person name="Matsushita K."/>
        </authorList>
    </citation>
    <scope>NUCLEOTIDE SEQUENCE</scope>
    <source>
        <strain evidence="2">NRIC 0228</strain>
    </source>
</reference>
<sequence>MKRWLLHSVSAVLLGTSCLFAFPALADHPWKDAAQAATVTADVPLQNVQLTDLAPHDSKSVVGLDLDGHPVLIDSTNQTHPFPLDATERAKIPLISALTAQDTSLWGLTTSPQAALVHLSAEGKLLGTVPLQGPLAAGSHLTAIQVHGNYAYLTDEGQAALVVVSLKDGKTQRFLPYDPSVTGRRPLIRNGRINNGPDNHPLTGGNVRFLALDAKGQWLFYMPACGPLYRIDSALLTDPAFTPVEQLDGIVEWRDTPSLGGITLSSDNTFYMSDITDGALLKFGSERNPLILVRDARLTNAGALTVSGDHEVSVLTSEDGKPHILRIALP</sequence>